<protein>
    <submittedName>
        <fullName evidence="1">Uncharacterized protein</fullName>
    </submittedName>
</protein>
<reference evidence="2" key="1">
    <citation type="journal article" date="2019" name="Microbiol. Resour. Announc.">
        <title>Complete Genome Sequence of Halomonas olivaria, a Moderately Halophilic Bacterium Isolated from Olive Processing Effluents, Obtained by Nanopore Sequencing.</title>
        <authorList>
            <person name="Nagata S."/>
            <person name="Ii K.M."/>
            <person name="Tsukimi T."/>
            <person name="Miura M.C."/>
            <person name="Galipon J."/>
            <person name="Arakawa K."/>
        </authorList>
    </citation>
    <scope>NUCLEOTIDE SEQUENCE [LARGE SCALE GENOMIC DNA]</scope>
    <source>
        <strain evidence="2">TYRC17</strain>
    </source>
</reference>
<evidence type="ECO:0000313" key="2">
    <source>
        <dbReference type="Proteomes" id="UP000289555"/>
    </source>
</evidence>
<evidence type="ECO:0000313" key="1">
    <source>
        <dbReference type="EMBL" id="BBI53975.1"/>
    </source>
</evidence>
<dbReference type="Proteomes" id="UP000289555">
    <property type="component" value="Chromosome"/>
</dbReference>
<proteinExistence type="predicted"/>
<gene>
    <name evidence="1" type="ORF">HORIV_63960</name>
</gene>
<organism evidence="1 2">
    <name type="scientific">Vreelandella olivaria</name>
    <dbReference type="NCBI Taxonomy" id="390919"/>
    <lineage>
        <taxon>Bacteria</taxon>
        <taxon>Pseudomonadati</taxon>
        <taxon>Pseudomonadota</taxon>
        <taxon>Gammaproteobacteria</taxon>
        <taxon>Oceanospirillales</taxon>
        <taxon>Halomonadaceae</taxon>
        <taxon>Vreelandella</taxon>
    </lineage>
</organism>
<keyword evidence="2" id="KW-1185">Reference proteome</keyword>
<sequence>MLRGEIPGRDGANDAQRLGNLHTQVVVGGRRYFAAVLVGEFRKEANTLGGVGHIPGPGLIDRPGGTKRFQRGEIVNIGFNQVCPAAHNPCPLPRRSVTSHRA</sequence>
<name>A0ABN5XAT3_9GAMM</name>
<dbReference type="EMBL" id="AP019416">
    <property type="protein sequence ID" value="BBI53975.1"/>
    <property type="molecule type" value="Genomic_DNA"/>
</dbReference>
<accession>A0ABN5XAT3</accession>